<dbReference type="Proteomes" id="UP000250235">
    <property type="component" value="Unassembled WGS sequence"/>
</dbReference>
<gene>
    <name evidence="1" type="ORF">F511_04424</name>
</gene>
<evidence type="ECO:0000313" key="2">
    <source>
        <dbReference type="Proteomes" id="UP000250235"/>
    </source>
</evidence>
<keyword evidence="2" id="KW-1185">Reference proteome</keyword>
<name>A0A2Z7D5A4_9LAMI</name>
<dbReference type="AlphaFoldDB" id="A0A2Z7D5A4"/>
<accession>A0A2Z7D5A4</accession>
<sequence>MLCATAEASNTATGILRLDASACDWMCKACVWMNKLPADSCDCFLKPSAEYDDVTNDVINANPSAESSSLHLFRCFALLLKLQILRLESCVWMLQLATGCAKLASG</sequence>
<protein>
    <submittedName>
        <fullName evidence="1">Uncharacterized protein</fullName>
    </submittedName>
</protein>
<proteinExistence type="predicted"/>
<reference evidence="1 2" key="1">
    <citation type="journal article" date="2015" name="Proc. Natl. Acad. Sci. U.S.A.">
        <title>The resurrection genome of Boea hygrometrica: A blueprint for survival of dehydration.</title>
        <authorList>
            <person name="Xiao L."/>
            <person name="Yang G."/>
            <person name="Zhang L."/>
            <person name="Yang X."/>
            <person name="Zhao S."/>
            <person name="Ji Z."/>
            <person name="Zhou Q."/>
            <person name="Hu M."/>
            <person name="Wang Y."/>
            <person name="Chen M."/>
            <person name="Xu Y."/>
            <person name="Jin H."/>
            <person name="Xiao X."/>
            <person name="Hu G."/>
            <person name="Bao F."/>
            <person name="Hu Y."/>
            <person name="Wan P."/>
            <person name="Li L."/>
            <person name="Deng X."/>
            <person name="Kuang T."/>
            <person name="Xiang C."/>
            <person name="Zhu J.K."/>
            <person name="Oliver M.J."/>
            <person name="He Y."/>
        </authorList>
    </citation>
    <scope>NUCLEOTIDE SEQUENCE [LARGE SCALE GENOMIC DNA]</scope>
    <source>
        <strain evidence="2">cv. XS01</strain>
    </source>
</reference>
<dbReference type="EMBL" id="KQ989117">
    <property type="protein sequence ID" value="KZV54802.1"/>
    <property type="molecule type" value="Genomic_DNA"/>
</dbReference>
<organism evidence="1 2">
    <name type="scientific">Dorcoceras hygrometricum</name>
    <dbReference type="NCBI Taxonomy" id="472368"/>
    <lineage>
        <taxon>Eukaryota</taxon>
        <taxon>Viridiplantae</taxon>
        <taxon>Streptophyta</taxon>
        <taxon>Embryophyta</taxon>
        <taxon>Tracheophyta</taxon>
        <taxon>Spermatophyta</taxon>
        <taxon>Magnoliopsida</taxon>
        <taxon>eudicotyledons</taxon>
        <taxon>Gunneridae</taxon>
        <taxon>Pentapetalae</taxon>
        <taxon>asterids</taxon>
        <taxon>lamiids</taxon>
        <taxon>Lamiales</taxon>
        <taxon>Gesneriaceae</taxon>
        <taxon>Didymocarpoideae</taxon>
        <taxon>Trichosporeae</taxon>
        <taxon>Loxocarpinae</taxon>
        <taxon>Dorcoceras</taxon>
    </lineage>
</organism>
<evidence type="ECO:0000313" key="1">
    <source>
        <dbReference type="EMBL" id="KZV54802.1"/>
    </source>
</evidence>